<proteinExistence type="predicted"/>
<comment type="caution">
    <text evidence="2">The sequence shown here is derived from an EMBL/GenBank/DDBJ whole genome shotgun (WGS) entry which is preliminary data.</text>
</comment>
<feature type="transmembrane region" description="Helical" evidence="1">
    <location>
        <begin position="18"/>
        <end position="41"/>
    </location>
</feature>
<feature type="transmembrane region" description="Helical" evidence="1">
    <location>
        <begin position="47"/>
        <end position="70"/>
    </location>
</feature>
<keyword evidence="1" id="KW-0812">Transmembrane</keyword>
<evidence type="ECO:0000313" key="2">
    <source>
        <dbReference type="EMBL" id="KAA0185518.1"/>
    </source>
</evidence>
<keyword evidence="3" id="KW-1185">Reference proteome</keyword>
<gene>
    <name evidence="2" type="ORF">FBUS_09271</name>
</gene>
<dbReference type="EMBL" id="LUCM01010401">
    <property type="protein sequence ID" value="KAA0185518.1"/>
    <property type="molecule type" value="Genomic_DNA"/>
</dbReference>
<keyword evidence="1" id="KW-0472">Membrane</keyword>
<evidence type="ECO:0000313" key="3">
    <source>
        <dbReference type="Proteomes" id="UP000728185"/>
    </source>
</evidence>
<sequence length="102" mass="10949">MSASLAGYFGHTLHQGAIVCLVLAFIILLTVCILLCVTMFSTCNIPLLWIATICAAISIILCSIAFGLMFHGQYSRLTAGEWTCSALTASLLLFLYSLGDLL</sequence>
<name>A0A8E0RKA0_9TREM</name>
<evidence type="ECO:0000256" key="1">
    <source>
        <dbReference type="SAM" id="Phobius"/>
    </source>
</evidence>
<keyword evidence="1" id="KW-1133">Transmembrane helix</keyword>
<reference evidence="2" key="1">
    <citation type="submission" date="2019-05" db="EMBL/GenBank/DDBJ databases">
        <title>Annotation for the trematode Fasciolopsis buski.</title>
        <authorList>
            <person name="Choi Y.-J."/>
        </authorList>
    </citation>
    <scope>NUCLEOTIDE SEQUENCE</scope>
    <source>
        <strain evidence="2">HT</strain>
        <tissue evidence="2">Whole worm</tissue>
    </source>
</reference>
<organism evidence="2 3">
    <name type="scientific">Fasciolopsis buskii</name>
    <dbReference type="NCBI Taxonomy" id="27845"/>
    <lineage>
        <taxon>Eukaryota</taxon>
        <taxon>Metazoa</taxon>
        <taxon>Spiralia</taxon>
        <taxon>Lophotrochozoa</taxon>
        <taxon>Platyhelminthes</taxon>
        <taxon>Trematoda</taxon>
        <taxon>Digenea</taxon>
        <taxon>Plagiorchiida</taxon>
        <taxon>Echinostomata</taxon>
        <taxon>Echinostomatoidea</taxon>
        <taxon>Fasciolidae</taxon>
        <taxon>Fasciolopsis</taxon>
    </lineage>
</organism>
<protein>
    <submittedName>
        <fullName evidence="2">Uncharacterized protein</fullName>
    </submittedName>
</protein>
<dbReference type="Proteomes" id="UP000728185">
    <property type="component" value="Unassembled WGS sequence"/>
</dbReference>
<accession>A0A8E0RKA0</accession>
<dbReference type="AlphaFoldDB" id="A0A8E0RKA0"/>
<feature type="transmembrane region" description="Helical" evidence="1">
    <location>
        <begin position="82"/>
        <end position="99"/>
    </location>
</feature>